<dbReference type="PROSITE" id="PS00523">
    <property type="entry name" value="SULFATASE_1"/>
    <property type="match status" value="1"/>
</dbReference>
<dbReference type="RefSeq" id="WP_338239231.1">
    <property type="nucleotide sequence ID" value="NZ_BQKE01000004.1"/>
</dbReference>
<dbReference type="EMBL" id="BQKE01000004">
    <property type="protein sequence ID" value="GJM64150.1"/>
    <property type="molecule type" value="Genomic_DNA"/>
</dbReference>
<name>A0AAN5ALM7_9BACT</name>
<evidence type="ECO:0000256" key="2">
    <source>
        <dbReference type="ARBA" id="ARBA00022801"/>
    </source>
</evidence>
<gene>
    <name evidence="4" type="ORF">PEDI_47020</name>
</gene>
<dbReference type="AlphaFoldDB" id="A0AAN5ALM7"/>
<feature type="domain" description="Sulfatase N-terminal" evidence="3">
    <location>
        <begin position="28"/>
        <end position="397"/>
    </location>
</feature>
<dbReference type="PANTHER" id="PTHR43751">
    <property type="entry name" value="SULFATASE"/>
    <property type="match status" value="1"/>
</dbReference>
<proteinExistence type="inferred from homology"/>
<dbReference type="Gene3D" id="3.40.720.10">
    <property type="entry name" value="Alkaline Phosphatase, subunit A"/>
    <property type="match status" value="1"/>
</dbReference>
<keyword evidence="5" id="KW-1185">Reference proteome</keyword>
<evidence type="ECO:0000313" key="4">
    <source>
        <dbReference type="EMBL" id="GJM64150.1"/>
    </source>
</evidence>
<sequence>MQKLLYLLLMAVLPMGCQNKKQNSPERPNVILIYLDDLGIGDLSCYGSKQLQTPNIDQLAQEGLMFTNAYASSATCTPSRYALMTGMYPWKKKAHVINGDAPMLIATDAPTLPKTFKKAGYRTAVVGKWHLGLGNGNIDWNQTISPNPNDLGFDYSYIMAATNDRVPTVYVKNGKVDNLDPKDPIAVNYKENFEGEPTALTHPEMLRLKWSHGHNQSIVNGVPRIGFVKGGKSAHWVDENMTNDFLAEAQHFIQKSNQSQQPFFLYYAMHQPHVPRLPHPKFKGKSGLGARGDVILEADDAIGRLMSFLKEQKIADNTLIIFSSDNGPVLSDGYADHAIADNGTHRPWGKYRGGKYSLFNAGTNVPFIVWAPKMVKKGTSDALICQMDLINTFNECLHLAVDQHLDAQPLTNTLFGLNEKGRSHLMLEANARLWLRKGDWAYIPPQKGVAINPDIMIPLGRSVDEQLYNLQADTQEQVNLADTEQQQLIQLKKVFKEELQGEEPMFLYMTQ</sequence>
<dbReference type="SUPFAM" id="SSF53649">
    <property type="entry name" value="Alkaline phosphatase-like"/>
    <property type="match status" value="1"/>
</dbReference>
<dbReference type="Gene3D" id="3.30.1120.10">
    <property type="match status" value="1"/>
</dbReference>
<keyword evidence="2" id="KW-0378">Hydrolase</keyword>
<evidence type="ECO:0000259" key="3">
    <source>
        <dbReference type="Pfam" id="PF00884"/>
    </source>
</evidence>
<organism evidence="4 5">
    <name type="scientific">Persicobacter diffluens</name>
    <dbReference type="NCBI Taxonomy" id="981"/>
    <lineage>
        <taxon>Bacteria</taxon>
        <taxon>Pseudomonadati</taxon>
        <taxon>Bacteroidota</taxon>
        <taxon>Cytophagia</taxon>
        <taxon>Cytophagales</taxon>
        <taxon>Persicobacteraceae</taxon>
        <taxon>Persicobacter</taxon>
    </lineage>
</organism>
<dbReference type="GO" id="GO:0016787">
    <property type="term" value="F:hydrolase activity"/>
    <property type="evidence" value="ECO:0007669"/>
    <property type="project" value="UniProtKB-KW"/>
</dbReference>
<reference evidence="4 5" key="1">
    <citation type="submission" date="2021-12" db="EMBL/GenBank/DDBJ databases">
        <title>Genome sequencing of bacteria with rrn-lacking chromosome and rrn-plasmid.</title>
        <authorList>
            <person name="Anda M."/>
            <person name="Iwasaki W."/>
        </authorList>
    </citation>
    <scope>NUCLEOTIDE SEQUENCE [LARGE SCALE GENOMIC DNA]</scope>
    <source>
        <strain evidence="4 5">NBRC 15940</strain>
    </source>
</reference>
<dbReference type="InterPro" id="IPR000917">
    <property type="entry name" value="Sulfatase_N"/>
</dbReference>
<protein>
    <submittedName>
        <fullName evidence="4">Arylsulfatase</fullName>
    </submittedName>
</protein>
<dbReference type="InterPro" id="IPR024607">
    <property type="entry name" value="Sulfatase_CS"/>
</dbReference>
<dbReference type="InterPro" id="IPR052701">
    <property type="entry name" value="GAG_Ulvan_Degrading_Sulfatases"/>
</dbReference>
<comment type="similarity">
    <text evidence="1">Belongs to the sulfatase family.</text>
</comment>
<evidence type="ECO:0000256" key="1">
    <source>
        <dbReference type="ARBA" id="ARBA00008779"/>
    </source>
</evidence>
<evidence type="ECO:0000313" key="5">
    <source>
        <dbReference type="Proteomes" id="UP001310022"/>
    </source>
</evidence>
<dbReference type="Proteomes" id="UP001310022">
    <property type="component" value="Unassembled WGS sequence"/>
</dbReference>
<dbReference type="PROSITE" id="PS00149">
    <property type="entry name" value="SULFATASE_2"/>
    <property type="match status" value="1"/>
</dbReference>
<comment type="caution">
    <text evidence="4">The sequence shown here is derived from an EMBL/GenBank/DDBJ whole genome shotgun (WGS) entry which is preliminary data.</text>
</comment>
<dbReference type="PANTHER" id="PTHR43751:SF7">
    <property type="entry name" value="ARYLSULPHATASE A"/>
    <property type="match status" value="1"/>
</dbReference>
<dbReference type="InterPro" id="IPR017850">
    <property type="entry name" value="Alkaline_phosphatase_core_sf"/>
</dbReference>
<dbReference type="Pfam" id="PF00884">
    <property type="entry name" value="Sulfatase"/>
    <property type="match status" value="1"/>
</dbReference>
<accession>A0AAN5ALM7</accession>